<gene>
    <name evidence="3" type="ORF">METZ01_LOCUS235792</name>
</gene>
<sequence length="129" mass="14414">MIIRYSQLVMPQDANVIGTLFGGQMVSWMDISASKAVHRFLKDTDAEVALTRAIDAIEFKEPVYVGNWVNFEARILKTGRSSILIQIDAFKETKSVEKALACTAQFTFVSVKKLDDGSFEKVNHNKIIG</sequence>
<dbReference type="GO" id="GO:0009062">
    <property type="term" value="P:fatty acid catabolic process"/>
    <property type="evidence" value="ECO:0007669"/>
    <property type="project" value="TreeGrafter"/>
</dbReference>
<dbReference type="PANTHER" id="PTHR11049">
    <property type="entry name" value="ACYL COENZYME A THIOESTER HYDROLASE"/>
    <property type="match status" value="1"/>
</dbReference>
<dbReference type="CDD" id="cd03442">
    <property type="entry name" value="BFIT_BACH"/>
    <property type="match status" value="1"/>
</dbReference>
<dbReference type="Pfam" id="PF03061">
    <property type="entry name" value="4HBT"/>
    <property type="match status" value="1"/>
</dbReference>
<accession>A0A382H6L0</accession>
<dbReference type="AlphaFoldDB" id="A0A382H6L0"/>
<dbReference type="Gene3D" id="3.10.129.10">
    <property type="entry name" value="Hotdog Thioesterase"/>
    <property type="match status" value="1"/>
</dbReference>
<dbReference type="GO" id="GO:0052816">
    <property type="term" value="F:long-chain fatty acyl-CoA hydrolase activity"/>
    <property type="evidence" value="ECO:0007669"/>
    <property type="project" value="TreeGrafter"/>
</dbReference>
<reference evidence="3" key="1">
    <citation type="submission" date="2018-05" db="EMBL/GenBank/DDBJ databases">
        <authorList>
            <person name="Lanie J.A."/>
            <person name="Ng W.-L."/>
            <person name="Kazmierczak K.M."/>
            <person name="Andrzejewski T.M."/>
            <person name="Davidsen T.M."/>
            <person name="Wayne K.J."/>
            <person name="Tettelin H."/>
            <person name="Glass J.I."/>
            <person name="Rusch D."/>
            <person name="Podicherti R."/>
            <person name="Tsui H.-C.T."/>
            <person name="Winkler M.E."/>
        </authorList>
    </citation>
    <scope>NUCLEOTIDE SEQUENCE</scope>
</reference>
<dbReference type="InterPro" id="IPR029069">
    <property type="entry name" value="HotDog_dom_sf"/>
</dbReference>
<evidence type="ECO:0000256" key="1">
    <source>
        <dbReference type="ARBA" id="ARBA00022801"/>
    </source>
</evidence>
<dbReference type="InterPro" id="IPR006683">
    <property type="entry name" value="Thioestr_dom"/>
</dbReference>
<proteinExistence type="predicted"/>
<feature type="domain" description="HotDog ACOT-type" evidence="2">
    <location>
        <begin position="1"/>
        <end position="114"/>
    </location>
</feature>
<dbReference type="EMBL" id="UINC01059479">
    <property type="protein sequence ID" value="SVB82938.1"/>
    <property type="molecule type" value="Genomic_DNA"/>
</dbReference>
<dbReference type="SUPFAM" id="SSF54637">
    <property type="entry name" value="Thioesterase/thiol ester dehydrase-isomerase"/>
    <property type="match status" value="1"/>
</dbReference>
<dbReference type="InterPro" id="IPR040170">
    <property type="entry name" value="Cytosol_ACT"/>
</dbReference>
<evidence type="ECO:0000313" key="3">
    <source>
        <dbReference type="EMBL" id="SVB82938.1"/>
    </source>
</evidence>
<dbReference type="InterPro" id="IPR033120">
    <property type="entry name" value="HOTDOG_ACOT"/>
</dbReference>
<dbReference type="GO" id="GO:0005829">
    <property type="term" value="C:cytosol"/>
    <property type="evidence" value="ECO:0007669"/>
    <property type="project" value="TreeGrafter"/>
</dbReference>
<dbReference type="GO" id="GO:0006637">
    <property type="term" value="P:acyl-CoA metabolic process"/>
    <property type="evidence" value="ECO:0007669"/>
    <property type="project" value="TreeGrafter"/>
</dbReference>
<organism evidence="3">
    <name type="scientific">marine metagenome</name>
    <dbReference type="NCBI Taxonomy" id="408172"/>
    <lineage>
        <taxon>unclassified sequences</taxon>
        <taxon>metagenomes</taxon>
        <taxon>ecological metagenomes</taxon>
    </lineage>
</organism>
<dbReference type="PROSITE" id="PS51770">
    <property type="entry name" value="HOTDOG_ACOT"/>
    <property type="match status" value="1"/>
</dbReference>
<keyword evidence="1" id="KW-0378">Hydrolase</keyword>
<protein>
    <recommendedName>
        <fullName evidence="2">HotDog ACOT-type domain-containing protein</fullName>
    </recommendedName>
</protein>
<evidence type="ECO:0000259" key="2">
    <source>
        <dbReference type="PROSITE" id="PS51770"/>
    </source>
</evidence>
<dbReference type="PANTHER" id="PTHR11049:SF24">
    <property type="entry name" value="CYTOSOLIC ACYL COENZYME A THIOESTER HYDROLASE"/>
    <property type="match status" value="1"/>
</dbReference>
<name>A0A382H6L0_9ZZZZ</name>